<evidence type="ECO:0000259" key="4">
    <source>
        <dbReference type="Pfam" id="PF22076"/>
    </source>
</evidence>
<feature type="domain" description="Cep192/Spd-2-like" evidence="2">
    <location>
        <begin position="698"/>
        <end position="806"/>
    </location>
</feature>
<evidence type="ECO:0000259" key="3">
    <source>
        <dbReference type="Pfam" id="PF22074"/>
    </source>
</evidence>
<feature type="region of interest" description="Disordered" evidence="1">
    <location>
        <begin position="481"/>
        <end position="512"/>
    </location>
</feature>
<dbReference type="Pfam" id="PF22074">
    <property type="entry name" value="Cep192_D5"/>
    <property type="match status" value="1"/>
</dbReference>
<evidence type="ECO:0000259" key="2">
    <source>
        <dbReference type="Pfam" id="PF22073"/>
    </source>
</evidence>
<dbReference type="EnsemblMetazoa" id="GAUT030832-RA">
    <property type="protein sequence ID" value="GAUT030832-PA"/>
    <property type="gene ID" value="GAUT030832"/>
</dbReference>
<name>A0A1A9VAA5_GLOAU</name>
<dbReference type="InterPro" id="IPR054092">
    <property type="entry name" value="Cep192-like_D6"/>
</dbReference>
<feature type="compositionally biased region" description="Low complexity" evidence="1">
    <location>
        <begin position="1032"/>
        <end position="1045"/>
    </location>
</feature>
<feature type="domain" description="Cep192-like" evidence="3">
    <location>
        <begin position="834"/>
        <end position="971"/>
    </location>
</feature>
<feature type="region of interest" description="Disordered" evidence="1">
    <location>
        <begin position="661"/>
        <end position="688"/>
    </location>
</feature>
<feature type="region of interest" description="Disordered" evidence="1">
    <location>
        <begin position="1029"/>
        <end position="1052"/>
    </location>
</feature>
<evidence type="ECO:0000313" key="6">
    <source>
        <dbReference type="Proteomes" id="UP000078200"/>
    </source>
</evidence>
<dbReference type="InterPro" id="IPR054091">
    <property type="entry name" value="Cep192-like_D5"/>
</dbReference>
<feature type="domain" description="Cep192-like" evidence="4">
    <location>
        <begin position="1060"/>
        <end position="1157"/>
    </location>
</feature>
<dbReference type="Proteomes" id="UP000078200">
    <property type="component" value="Unassembled WGS sequence"/>
</dbReference>
<accession>A0A1A9VAA5</accession>
<keyword evidence="6" id="KW-1185">Reference proteome</keyword>
<protein>
    <submittedName>
        <fullName evidence="5">Uncharacterized protein</fullName>
    </submittedName>
</protein>
<feature type="region of interest" description="Disordered" evidence="1">
    <location>
        <begin position="553"/>
        <end position="573"/>
    </location>
</feature>
<feature type="compositionally biased region" description="Low complexity" evidence="1">
    <location>
        <begin position="615"/>
        <end position="624"/>
    </location>
</feature>
<dbReference type="InterPro" id="IPR054090">
    <property type="entry name" value="Cep192_Spd-2-like_dom"/>
</dbReference>
<feature type="compositionally biased region" description="Polar residues" evidence="1">
    <location>
        <begin position="628"/>
        <end position="640"/>
    </location>
</feature>
<proteinExistence type="predicted"/>
<evidence type="ECO:0000256" key="1">
    <source>
        <dbReference type="SAM" id="MobiDB-lite"/>
    </source>
</evidence>
<dbReference type="VEuPathDB" id="VectorBase:GAUT030832"/>
<organism evidence="5 6">
    <name type="scientific">Glossina austeni</name>
    <name type="common">Savannah tsetse fly</name>
    <dbReference type="NCBI Taxonomy" id="7395"/>
    <lineage>
        <taxon>Eukaryota</taxon>
        <taxon>Metazoa</taxon>
        <taxon>Ecdysozoa</taxon>
        <taxon>Arthropoda</taxon>
        <taxon>Hexapoda</taxon>
        <taxon>Insecta</taxon>
        <taxon>Pterygota</taxon>
        <taxon>Neoptera</taxon>
        <taxon>Endopterygota</taxon>
        <taxon>Diptera</taxon>
        <taxon>Brachycera</taxon>
        <taxon>Muscomorpha</taxon>
        <taxon>Hippoboscoidea</taxon>
        <taxon>Glossinidae</taxon>
        <taxon>Glossina</taxon>
    </lineage>
</organism>
<reference evidence="5" key="1">
    <citation type="submission" date="2020-05" db="UniProtKB">
        <authorList>
            <consortium name="EnsemblMetazoa"/>
        </authorList>
    </citation>
    <scope>IDENTIFICATION</scope>
    <source>
        <strain evidence="5">TTRI</strain>
    </source>
</reference>
<feature type="region of interest" description="Disordered" evidence="1">
    <location>
        <begin position="605"/>
        <end position="640"/>
    </location>
</feature>
<dbReference type="STRING" id="7395.A0A1A9VAA5"/>
<dbReference type="Pfam" id="PF22073">
    <property type="entry name" value="Cep192_D4"/>
    <property type="match status" value="1"/>
</dbReference>
<evidence type="ECO:0000313" key="5">
    <source>
        <dbReference type="EnsemblMetazoa" id="GAUT030832-PA"/>
    </source>
</evidence>
<dbReference type="AlphaFoldDB" id="A0A1A9VAA5"/>
<sequence length="1159" mass="128346">MENNMKSKKSLFDDSHHKQPVDVANSDISIRLSTERRKAMETLQKSKNIDVFKKPYPRTAGAMNLNTFANSLDDSDYTLFRYPEAINISDLITDETIHLEKNTTNSFSSAMLKDNTISFEPAEMTGRSTQLKKNSRQQSKAQTVSVEEILATSFVPKIRNLCESLKNANNSTQSSISSMASLECSSFTSYNKMHSLPRTADMSLPRTSKSLNDFDGTLMFNEMAKESCNNINFSADDYGPGELMLSKFLSDEISCAEKFAAIPTKALSAKAKEKTGQSNFENTTRLDTTHALNTMMDYSLGSYFNKFSEDIQEISKIVAIKSPNKRCTSVAMNYDRDEDVTSSLLESEANRSPAIAGNINSTGQDTTISNAEALHPVHPPNEQESKDSGNASEVSYRESVCVFEQALRDLGIDEWDELNTSDMLITKQVKKPAFLTDSGCTEPSNSGRNFSNENAFQGVGNLSSMEQMILENKENLDPQAIKSNKADGGIKFTNSSGNMKKQKHNNSIEARLPLSPIEVDGVGKYSIHNGTRQPTLNNYESEDHTQLSANLRSLSKRNSESPSSFSCSPRTENNMADDSILAASPNLRFSKNPVKPVENENILPSGRVLHEVSPEKVVSPSSSPRRYQLSSPSHTNNNRNSLMFDVTSSNDYRFAVACKSPANSDGSSSSSCVTSASARGSSRCSSASAGFNRDGKLMPIKTSATQLSWNSAKLRTNCQKTMHIKNISNKRLPLRIEVIGPGFQIVSDYGNSTIILHSQESRAITVNFCPTVLGVAVGKLSFYAPSCKSIVGNLPFLVVPLYAYGGHASVIVKNILKGPIGCPFLPMGGLSELGRPMERAITIYNKGPLDAFASVKVDTIGLLIPSLSDTFEIHPEKLIITAGNTAQVRIIFRPKRELIRKIMKKISVDSVMPLANLRVINGAEASRQRFLRLFERMTQEERSTIPLYTMEMFSSFPGEVARDELKMLQDHPDSFVDMFCGFRVIEMQATLNHDLMNDTLKTNSTFLSEADDTILFRSIYLVDTPVSSSQTEENNLCPNNGTNGNNEEDQDRLEKLTGKGSWWVTPRVVELDMSRVECVSSIIIHNGFKSRQYYEVICSHRNFLQFKPTDGYIEPDGGRVEVKVMPINGPQLSTASNLQILVVVCMENDRITVPVKFFK</sequence>
<dbReference type="Pfam" id="PF22076">
    <property type="entry name" value="Cep192_D6"/>
    <property type="match status" value="1"/>
</dbReference>